<protein>
    <submittedName>
        <fullName evidence="6">Uncharacterized protein</fullName>
    </submittedName>
</protein>
<dbReference type="InterPro" id="IPR004776">
    <property type="entry name" value="Mem_transp_PIN-like"/>
</dbReference>
<dbReference type="OrthoDB" id="191139at2759"/>
<feature type="transmembrane region" description="Helical" evidence="5">
    <location>
        <begin position="459"/>
        <end position="481"/>
    </location>
</feature>
<dbReference type="EMBL" id="VFQX01000027">
    <property type="protein sequence ID" value="KAF0979286.1"/>
    <property type="molecule type" value="Genomic_DNA"/>
</dbReference>
<keyword evidence="3 5" id="KW-1133">Transmembrane helix</keyword>
<keyword evidence="7" id="KW-1185">Reference proteome</keyword>
<evidence type="ECO:0000313" key="6">
    <source>
        <dbReference type="EMBL" id="KAF0979286.1"/>
    </source>
</evidence>
<comment type="subcellular location">
    <subcellularLocation>
        <location evidence="1">Membrane</location>
        <topology evidence="1">Multi-pass membrane protein</topology>
    </subcellularLocation>
</comment>
<dbReference type="VEuPathDB" id="AmoebaDB:FDP41_001629"/>
<organism evidence="6 7">
    <name type="scientific">Naegleria fowleri</name>
    <name type="common">Brain eating amoeba</name>
    <dbReference type="NCBI Taxonomy" id="5763"/>
    <lineage>
        <taxon>Eukaryota</taxon>
        <taxon>Discoba</taxon>
        <taxon>Heterolobosea</taxon>
        <taxon>Tetramitia</taxon>
        <taxon>Eutetramitia</taxon>
        <taxon>Vahlkampfiidae</taxon>
        <taxon>Naegleria</taxon>
    </lineage>
</organism>
<dbReference type="Pfam" id="PF03547">
    <property type="entry name" value="Mem_trans"/>
    <property type="match status" value="1"/>
</dbReference>
<feature type="transmembrane region" description="Helical" evidence="5">
    <location>
        <begin position="52"/>
        <end position="72"/>
    </location>
</feature>
<gene>
    <name evidence="6" type="ORF">FDP41_001629</name>
</gene>
<comment type="caution">
    <text evidence="6">The sequence shown here is derived from an EMBL/GenBank/DDBJ whole genome shotgun (WGS) entry which is preliminary data.</text>
</comment>
<keyword evidence="2 5" id="KW-0812">Transmembrane</keyword>
<feature type="transmembrane region" description="Helical" evidence="5">
    <location>
        <begin position="557"/>
        <end position="576"/>
    </location>
</feature>
<dbReference type="GeneID" id="68108847"/>
<dbReference type="Proteomes" id="UP000444721">
    <property type="component" value="Unassembled WGS sequence"/>
</dbReference>
<dbReference type="PANTHER" id="PTHR31419">
    <property type="entry name" value="PROTEIN PIN-LIKES 2"/>
    <property type="match status" value="1"/>
</dbReference>
<proteinExistence type="predicted"/>
<dbReference type="RefSeq" id="XP_044563999.1">
    <property type="nucleotide sequence ID" value="XM_044704734.1"/>
</dbReference>
<dbReference type="VEuPathDB" id="AmoebaDB:NfTy_054260"/>
<evidence type="ECO:0000256" key="1">
    <source>
        <dbReference type="ARBA" id="ARBA00004141"/>
    </source>
</evidence>
<keyword evidence="4 5" id="KW-0472">Membrane</keyword>
<feature type="transmembrane region" description="Helical" evidence="5">
    <location>
        <begin position="143"/>
        <end position="163"/>
    </location>
</feature>
<evidence type="ECO:0000256" key="2">
    <source>
        <dbReference type="ARBA" id="ARBA00022692"/>
    </source>
</evidence>
<dbReference type="PANTHER" id="PTHR31419:SF1">
    <property type="entry name" value="PROTEIN PIN-LIKES 6"/>
    <property type="match status" value="1"/>
</dbReference>
<reference evidence="6 7" key="1">
    <citation type="journal article" date="2019" name="Sci. Rep.">
        <title>Nanopore sequencing improves the draft genome of the human pathogenic amoeba Naegleria fowleri.</title>
        <authorList>
            <person name="Liechti N."/>
            <person name="Schurch N."/>
            <person name="Bruggmann R."/>
            <person name="Wittwer M."/>
        </authorList>
    </citation>
    <scope>NUCLEOTIDE SEQUENCE [LARGE SCALE GENOMIC DNA]</scope>
    <source>
        <strain evidence="6 7">ATCC 30894</strain>
    </source>
</reference>
<name>A0A6A5BVI4_NAEFO</name>
<evidence type="ECO:0000256" key="3">
    <source>
        <dbReference type="ARBA" id="ARBA00022989"/>
    </source>
</evidence>
<feature type="transmembrane region" description="Helical" evidence="5">
    <location>
        <begin position="20"/>
        <end position="40"/>
    </location>
</feature>
<dbReference type="GO" id="GO:0055085">
    <property type="term" value="P:transmembrane transport"/>
    <property type="evidence" value="ECO:0007669"/>
    <property type="project" value="InterPro"/>
</dbReference>
<accession>A0A6A5BVI4</accession>
<dbReference type="InterPro" id="IPR039305">
    <property type="entry name" value="PILS2/6"/>
</dbReference>
<sequence>MNKTTSSTSFQGSLFVTSFSSTFEVIVECSVGFLLTWYKIITPEHVKFLSKIWFNLFIPTLFFKDMAISFSLDLLQKLYMILIFGAINQVLAVIVGKLVFNNFTFKCIVGPFRWMATRILSVFGKRSQFLENMDKMTKTEQDIYFVSLFCHNSVSLPLIYLSALCYLSTTNAMIEKSEQASQFVHHFEDQSTLQNSWFAVRGGTNDTLVDNVPAFYKISYSEAYKSSITAISIFIVPVEIAFYTLGTYIYRKGSEQQQEILLTRQAESSQIELLESPPTTESLENLENQHIVTNITKLHEGNETVLPYDPSNPTLNVELSETPSLNKREERQVLTLSNNVENEELGMTPTVQETQQQVISVQRTNLNTDSPIDHSLQNNTSNHTTQQAPPTLLNNTRTNRMKQMAKNFGLFMLHNIILNPPLAAIFLALMISVSSSDLKNFLIVNPPPFVSTIKHLCEVFGQAVAPVSLIILGSNIAIQAIPHNQLNSSKKQDDESEQFMREFSNNDEIEQASSRYALNRHSILKLFRKVIQFVFASLCYVWNILKVKKLNPVALTFAIMIKMIIFPLIGVALMYASRNLFPSGFSNITDPLFFLVILIQFSTPPAIAITALSSVNSNYGQHESCGT</sequence>
<feature type="transmembrane region" description="Helical" evidence="5">
    <location>
        <begin position="588"/>
        <end position="612"/>
    </location>
</feature>
<feature type="transmembrane region" description="Helical" evidence="5">
    <location>
        <begin position="228"/>
        <end position="250"/>
    </location>
</feature>
<evidence type="ECO:0000313" key="7">
    <source>
        <dbReference type="Proteomes" id="UP000444721"/>
    </source>
</evidence>
<dbReference type="GO" id="GO:0016020">
    <property type="term" value="C:membrane"/>
    <property type="evidence" value="ECO:0007669"/>
    <property type="project" value="UniProtKB-SubCell"/>
</dbReference>
<dbReference type="OMA" id="FCHNSVS"/>
<feature type="transmembrane region" description="Helical" evidence="5">
    <location>
        <begin position="78"/>
        <end position="100"/>
    </location>
</feature>
<evidence type="ECO:0000256" key="4">
    <source>
        <dbReference type="ARBA" id="ARBA00023136"/>
    </source>
</evidence>
<dbReference type="AlphaFoldDB" id="A0A6A5BVI4"/>
<feature type="transmembrane region" description="Helical" evidence="5">
    <location>
        <begin position="408"/>
        <end position="431"/>
    </location>
</feature>
<evidence type="ECO:0000256" key="5">
    <source>
        <dbReference type="SAM" id="Phobius"/>
    </source>
</evidence>
<dbReference type="VEuPathDB" id="AmoebaDB:NF0119030"/>